<dbReference type="AlphaFoldDB" id="A0A0F8ZPI6"/>
<gene>
    <name evidence="1" type="ORF">LCGC14_2669690</name>
</gene>
<name>A0A0F8ZPI6_9ZZZZ</name>
<protein>
    <submittedName>
        <fullName evidence="1">Uncharacterized protein</fullName>
    </submittedName>
</protein>
<sequence length="77" mass="8959">MEFRFGGLRSLFRIENEVRFPAEREGQMEWKVEIVDGVQDFCREALCPEWSFSRNGAAMCLPVYENSLSFEVGFKAD</sequence>
<dbReference type="EMBL" id="LAZR01046775">
    <property type="protein sequence ID" value="KKK95748.1"/>
    <property type="molecule type" value="Genomic_DNA"/>
</dbReference>
<comment type="caution">
    <text evidence="1">The sequence shown here is derived from an EMBL/GenBank/DDBJ whole genome shotgun (WGS) entry which is preliminary data.</text>
</comment>
<accession>A0A0F8ZPI6</accession>
<reference evidence="1" key="1">
    <citation type="journal article" date="2015" name="Nature">
        <title>Complex archaea that bridge the gap between prokaryotes and eukaryotes.</title>
        <authorList>
            <person name="Spang A."/>
            <person name="Saw J.H."/>
            <person name="Jorgensen S.L."/>
            <person name="Zaremba-Niedzwiedzka K."/>
            <person name="Martijn J."/>
            <person name="Lind A.E."/>
            <person name="van Eijk R."/>
            <person name="Schleper C."/>
            <person name="Guy L."/>
            <person name="Ettema T.J."/>
        </authorList>
    </citation>
    <scope>NUCLEOTIDE SEQUENCE</scope>
</reference>
<organism evidence="1">
    <name type="scientific">marine sediment metagenome</name>
    <dbReference type="NCBI Taxonomy" id="412755"/>
    <lineage>
        <taxon>unclassified sequences</taxon>
        <taxon>metagenomes</taxon>
        <taxon>ecological metagenomes</taxon>
    </lineage>
</organism>
<evidence type="ECO:0000313" key="1">
    <source>
        <dbReference type="EMBL" id="KKK95748.1"/>
    </source>
</evidence>
<proteinExistence type="predicted"/>